<gene>
    <name evidence="1" type="ORF">N325_06194</name>
</gene>
<sequence length="89" mass="9587">PKEHPDRTVPVSIKAPELISDYKPQVSDGNPLGYMAANIPPPQPLTPLPEPETSIFFGDYTSPVPQLWDGAGVGPPVCLLEKINLILNS</sequence>
<protein>
    <submittedName>
        <fullName evidence="1">Uncharacterized protein</fullName>
    </submittedName>
</protein>
<reference evidence="1 2" key="1">
    <citation type="submission" date="2014-04" db="EMBL/GenBank/DDBJ databases">
        <title>Genome evolution of avian class.</title>
        <authorList>
            <person name="Zhang G."/>
            <person name="Li C."/>
        </authorList>
    </citation>
    <scope>NUCLEOTIDE SEQUENCE [LARGE SCALE GENOMIC DNA]</scope>
    <source>
        <strain evidence="1">BGI_N325</strain>
    </source>
</reference>
<proteinExistence type="predicted"/>
<dbReference type="EMBL" id="KK530112">
    <property type="protein sequence ID" value="KFP27741.1"/>
    <property type="molecule type" value="Genomic_DNA"/>
</dbReference>
<dbReference type="AlphaFoldDB" id="A0A091JUF8"/>
<evidence type="ECO:0000313" key="2">
    <source>
        <dbReference type="Proteomes" id="UP000053615"/>
    </source>
</evidence>
<keyword evidence="2" id="KW-1185">Reference proteome</keyword>
<dbReference type="Proteomes" id="UP000053615">
    <property type="component" value="Unassembled WGS sequence"/>
</dbReference>
<organism evidence="1 2">
    <name type="scientific">Colius striatus</name>
    <name type="common">Speckled mousebird</name>
    <dbReference type="NCBI Taxonomy" id="57412"/>
    <lineage>
        <taxon>Eukaryota</taxon>
        <taxon>Metazoa</taxon>
        <taxon>Chordata</taxon>
        <taxon>Craniata</taxon>
        <taxon>Vertebrata</taxon>
        <taxon>Euteleostomi</taxon>
        <taxon>Archelosauria</taxon>
        <taxon>Archosauria</taxon>
        <taxon>Dinosauria</taxon>
        <taxon>Saurischia</taxon>
        <taxon>Theropoda</taxon>
        <taxon>Coelurosauria</taxon>
        <taxon>Aves</taxon>
        <taxon>Neognathae</taxon>
        <taxon>Neoaves</taxon>
        <taxon>Telluraves</taxon>
        <taxon>Coraciimorphae</taxon>
        <taxon>Coliiformes</taxon>
        <taxon>Coliidae</taxon>
        <taxon>Colius</taxon>
    </lineage>
</organism>
<feature type="non-terminal residue" evidence="1">
    <location>
        <position position="89"/>
    </location>
</feature>
<accession>A0A091JUF8</accession>
<evidence type="ECO:0000313" key="1">
    <source>
        <dbReference type="EMBL" id="KFP27741.1"/>
    </source>
</evidence>
<feature type="non-terminal residue" evidence="1">
    <location>
        <position position="1"/>
    </location>
</feature>
<name>A0A091JUF8_COLST</name>